<comment type="caution">
    <text evidence="3">The sequence shown here is derived from an EMBL/GenBank/DDBJ whole genome shotgun (WGS) entry which is preliminary data.</text>
</comment>
<keyword evidence="2" id="KW-0812">Transmembrane</keyword>
<dbReference type="AlphaFoldDB" id="A0A7Z0DYY7"/>
<evidence type="ECO:0008006" key="5">
    <source>
        <dbReference type="Google" id="ProtNLM"/>
    </source>
</evidence>
<evidence type="ECO:0000256" key="2">
    <source>
        <dbReference type="SAM" id="Phobius"/>
    </source>
</evidence>
<sequence length="327" mass="36070">MPTRSQRYLTDKCILLDLDSPIEILLGPEKTSLPDNSSSANAKQPLGKPTIPVVFWLLLTISLSLVMGTVLLSNDMKHLKTVGHYFGFDLFPPDVTPPPPKALPRPAPPATFTLPLHLIDPPVAQTVSTFLRTWRISGPAMCAALRDAGIETSDWAAASFNADTFECFFEHGAKREKDQLPSSIFVIVRGDAAGVISNMRVKIINPETDQNGQLDPAILRIFETMLRQPQWLDFHETLNAIKNLKDIKEDGFGASINFAREVLNPGRYNFTLSLDATSGPQKRTRSYFSDRTWLPSPEPTVETDVPSAQLSTPADAEAPAKNADHPR</sequence>
<accession>A0A7Z0DYY7</accession>
<dbReference type="InterPro" id="IPR046071">
    <property type="entry name" value="DUF6030"/>
</dbReference>
<feature type="compositionally biased region" description="Polar residues" evidence="1">
    <location>
        <begin position="277"/>
        <end position="289"/>
    </location>
</feature>
<proteinExistence type="predicted"/>
<keyword evidence="2" id="KW-0472">Membrane</keyword>
<dbReference type="Proteomes" id="UP000535276">
    <property type="component" value="Unassembled WGS sequence"/>
</dbReference>
<evidence type="ECO:0000256" key="1">
    <source>
        <dbReference type="SAM" id="MobiDB-lite"/>
    </source>
</evidence>
<evidence type="ECO:0000313" key="4">
    <source>
        <dbReference type="Proteomes" id="UP000535276"/>
    </source>
</evidence>
<protein>
    <recommendedName>
        <fullName evidence="5">Exopolysaccharide biosynthesis protein</fullName>
    </recommendedName>
</protein>
<dbReference type="Pfam" id="PF19495">
    <property type="entry name" value="DUF6030"/>
    <property type="match status" value="1"/>
</dbReference>
<keyword evidence="2" id="KW-1133">Transmembrane helix</keyword>
<dbReference type="EMBL" id="JACBZV010000004">
    <property type="protein sequence ID" value="NYJ11934.1"/>
    <property type="molecule type" value="Genomic_DNA"/>
</dbReference>
<organism evidence="3 4">
    <name type="scientific">Rhizobium leguminosarum</name>
    <dbReference type="NCBI Taxonomy" id="384"/>
    <lineage>
        <taxon>Bacteria</taxon>
        <taxon>Pseudomonadati</taxon>
        <taxon>Pseudomonadota</taxon>
        <taxon>Alphaproteobacteria</taxon>
        <taxon>Hyphomicrobiales</taxon>
        <taxon>Rhizobiaceae</taxon>
        <taxon>Rhizobium/Agrobacterium group</taxon>
        <taxon>Rhizobium</taxon>
    </lineage>
</organism>
<gene>
    <name evidence="3" type="ORF">GGI64_002992</name>
</gene>
<reference evidence="3 4" key="1">
    <citation type="submission" date="2020-07" db="EMBL/GenBank/DDBJ databases">
        <title>Genomic Encyclopedia of Type Strains, Phase IV (KMG-V): Genome sequencing to study the core and pangenomes of soil and plant-associated prokaryotes.</title>
        <authorList>
            <person name="Whitman W."/>
        </authorList>
    </citation>
    <scope>NUCLEOTIDE SEQUENCE [LARGE SCALE GENOMIC DNA]</scope>
    <source>
        <strain evidence="3 4">SEMIA 4052</strain>
    </source>
</reference>
<name>A0A7Z0DYY7_RHILE</name>
<feature type="region of interest" description="Disordered" evidence="1">
    <location>
        <begin position="277"/>
        <end position="327"/>
    </location>
</feature>
<evidence type="ECO:0000313" key="3">
    <source>
        <dbReference type="EMBL" id="NYJ11934.1"/>
    </source>
</evidence>
<feature type="transmembrane region" description="Helical" evidence="2">
    <location>
        <begin position="53"/>
        <end position="72"/>
    </location>
</feature>